<reference evidence="3" key="1">
    <citation type="journal article" date="2020" name="Stud. Mycol.">
        <title>101 Dothideomycetes genomes: a test case for predicting lifestyles and emergence of pathogens.</title>
        <authorList>
            <person name="Haridas S."/>
            <person name="Albert R."/>
            <person name="Binder M."/>
            <person name="Bloem J."/>
            <person name="Labutti K."/>
            <person name="Salamov A."/>
            <person name="Andreopoulos B."/>
            <person name="Baker S."/>
            <person name="Barry K."/>
            <person name="Bills G."/>
            <person name="Bluhm B."/>
            <person name="Cannon C."/>
            <person name="Castanera R."/>
            <person name="Culley D."/>
            <person name="Daum C."/>
            <person name="Ezra D."/>
            <person name="Gonzalez J."/>
            <person name="Henrissat B."/>
            <person name="Kuo A."/>
            <person name="Liang C."/>
            <person name="Lipzen A."/>
            <person name="Lutzoni F."/>
            <person name="Magnuson J."/>
            <person name="Mondo S."/>
            <person name="Nolan M."/>
            <person name="Ohm R."/>
            <person name="Pangilinan J."/>
            <person name="Park H.-J."/>
            <person name="Ramirez L."/>
            <person name="Alfaro M."/>
            <person name="Sun H."/>
            <person name="Tritt A."/>
            <person name="Yoshinaga Y."/>
            <person name="Zwiers L.-H."/>
            <person name="Turgeon B."/>
            <person name="Goodwin S."/>
            <person name="Spatafora J."/>
            <person name="Crous P."/>
            <person name="Grigoriev I."/>
        </authorList>
    </citation>
    <scope>NUCLEOTIDE SEQUENCE</scope>
    <source>
        <strain evidence="3">CBS 473.64</strain>
    </source>
</reference>
<evidence type="ECO:0000313" key="3">
    <source>
        <dbReference type="EMBL" id="KAF2645784.1"/>
    </source>
</evidence>
<dbReference type="EMBL" id="MU006777">
    <property type="protein sequence ID" value="KAF2645784.1"/>
    <property type="molecule type" value="Genomic_DNA"/>
</dbReference>
<organism evidence="3 4">
    <name type="scientific">Massarina eburnea CBS 473.64</name>
    <dbReference type="NCBI Taxonomy" id="1395130"/>
    <lineage>
        <taxon>Eukaryota</taxon>
        <taxon>Fungi</taxon>
        <taxon>Dikarya</taxon>
        <taxon>Ascomycota</taxon>
        <taxon>Pezizomycotina</taxon>
        <taxon>Dothideomycetes</taxon>
        <taxon>Pleosporomycetidae</taxon>
        <taxon>Pleosporales</taxon>
        <taxon>Massarineae</taxon>
        <taxon>Massarinaceae</taxon>
        <taxon>Massarina</taxon>
    </lineage>
</organism>
<accession>A0A6A6SHQ3</accession>
<keyword evidence="4" id="KW-1185">Reference proteome</keyword>
<gene>
    <name evidence="3" type="ORF">P280DRAFT_513670</name>
</gene>
<evidence type="ECO:0000313" key="4">
    <source>
        <dbReference type="Proteomes" id="UP000799753"/>
    </source>
</evidence>
<dbReference type="OrthoDB" id="3454835at2759"/>
<dbReference type="AlphaFoldDB" id="A0A6A6SHQ3"/>
<feature type="domain" description="EthD" evidence="2">
    <location>
        <begin position="34"/>
        <end position="125"/>
    </location>
</feature>
<protein>
    <recommendedName>
        <fullName evidence="2">EthD domain-containing protein</fullName>
    </recommendedName>
</protein>
<dbReference type="Proteomes" id="UP000799753">
    <property type="component" value="Unassembled WGS sequence"/>
</dbReference>
<evidence type="ECO:0000259" key="2">
    <source>
        <dbReference type="Pfam" id="PF07110"/>
    </source>
</evidence>
<dbReference type="SUPFAM" id="SSF54909">
    <property type="entry name" value="Dimeric alpha+beta barrel"/>
    <property type="match status" value="1"/>
</dbReference>
<dbReference type="GO" id="GO:0016491">
    <property type="term" value="F:oxidoreductase activity"/>
    <property type="evidence" value="ECO:0007669"/>
    <property type="project" value="InterPro"/>
</dbReference>
<comment type="similarity">
    <text evidence="1">Belongs to the tpcK family.</text>
</comment>
<dbReference type="Gene3D" id="3.30.70.100">
    <property type="match status" value="1"/>
</dbReference>
<sequence>MNDHPFTFAELQPEAGSNRQPYIRFLIFIHKRADISQVKFHQWWRSVHADLAVAVAGFGGHCMRYVQLHTSTEYKDELIKYGMEPLQFDGMGEMHVKSIEDWVKFQGSPAFSEKLVNDGANFMDGPVKVMAGYDHLIYGSKIETSRGKDSILPADRRLNDARKTSKL</sequence>
<evidence type="ECO:0000256" key="1">
    <source>
        <dbReference type="ARBA" id="ARBA00005986"/>
    </source>
</evidence>
<dbReference type="InterPro" id="IPR009799">
    <property type="entry name" value="EthD_dom"/>
</dbReference>
<name>A0A6A6SHQ3_9PLEO</name>
<dbReference type="Pfam" id="PF07110">
    <property type="entry name" value="EthD"/>
    <property type="match status" value="1"/>
</dbReference>
<proteinExistence type="inferred from homology"/>
<dbReference type="InterPro" id="IPR011008">
    <property type="entry name" value="Dimeric_a/b-barrel"/>
</dbReference>